<dbReference type="Pfam" id="PF09623">
    <property type="entry name" value="Cas_NE0113"/>
    <property type="match status" value="1"/>
</dbReference>
<dbReference type="EMBL" id="JBBLZC010000024">
    <property type="protein sequence ID" value="MEK0085281.1"/>
    <property type="molecule type" value="Genomic_DNA"/>
</dbReference>
<dbReference type="CDD" id="cd09741">
    <property type="entry name" value="Csx1_III-U"/>
    <property type="match status" value="1"/>
</dbReference>
<accession>A0ABU8XVR4</accession>
<keyword evidence="3" id="KW-1185">Reference proteome</keyword>
<proteinExistence type="predicted"/>
<organism evidence="2 3">
    <name type="scientific">Benzoatithermus flavus</name>
    <dbReference type="NCBI Taxonomy" id="3108223"/>
    <lineage>
        <taxon>Bacteria</taxon>
        <taxon>Pseudomonadati</taxon>
        <taxon>Pseudomonadota</taxon>
        <taxon>Alphaproteobacteria</taxon>
        <taxon>Geminicoccales</taxon>
        <taxon>Geminicoccaceae</taxon>
        <taxon>Benzoatithermus</taxon>
    </lineage>
</organism>
<comment type="caution">
    <text evidence="2">The sequence shown here is derived from an EMBL/GenBank/DDBJ whole genome shotgun (WGS) entry which is preliminary data.</text>
</comment>
<dbReference type="RefSeq" id="WP_418161130.1">
    <property type="nucleotide sequence ID" value="NZ_JBBLZC010000024.1"/>
</dbReference>
<dbReference type="InterPro" id="IPR013413">
    <property type="entry name" value="CRISPR-assoc_prot_NE0113"/>
</dbReference>
<reference evidence="2 3" key="1">
    <citation type="submission" date="2024-01" db="EMBL/GenBank/DDBJ databases">
        <title>Multi-omics insights into the function and evolution of sodium benzoate biodegradation pathways in Benzoatithermus flavus gen. nov., sp. nov. from hot spring.</title>
        <authorList>
            <person name="Hu C.-J."/>
            <person name="Li W.-J."/>
        </authorList>
    </citation>
    <scope>NUCLEOTIDE SEQUENCE [LARGE SCALE GENOMIC DNA]</scope>
    <source>
        <strain evidence="2 3">SYSU G07066</strain>
    </source>
</reference>
<feature type="domain" description="CRISPR system ring nuclease SSO2081-like" evidence="1">
    <location>
        <begin position="14"/>
        <end position="215"/>
    </location>
</feature>
<evidence type="ECO:0000313" key="2">
    <source>
        <dbReference type="EMBL" id="MEK0085281.1"/>
    </source>
</evidence>
<sequence>MYPHRVLLVVTGLSPQVVTETAFALAVQQQPPFVPTEIHLVTTAEGAERARLTLLGEEGALGALADEWDVPGLRSALDESRIHVVTGVDGQPLPDILIPEDNARAADLITELVRRLTASPATALHVSIAGGRKTMGFFAGYALSLYGRPQDALSHVLVPPELEQHPQFFFPPRRPRVLFGRDTKPIRAEASAVRLASIPFVRLRHGLPDRLLAGQATYAEAVGSVGAVLGAPQLLVDLAQGRIVAGGVAVPMPPVQIAFAAFFAERRAMLPDGEVAVSWRDADPKRFLELYASLVGPGHPTSARIAALLAEGMPKEWFDERKARHNKLVEAALGWNAAPYRIEATGRRPHTRFRLGLPADAITLRW</sequence>
<dbReference type="Proteomes" id="UP001375743">
    <property type="component" value="Unassembled WGS sequence"/>
</dbReference>
<dbReference type="InterPro" id="IPR019092">
    <property type="entry name" value="SSO2081-like_dom"/>
</dbReference>
<evidence type="ECO:0000259" key="1">
    <source>
        <dbReference type="Pfam" id="PF09623"/>
    </source>
</evidence>
<dbReference type="NCBIfam" id="TIGR02584">
    <property type="entry name" value="cas_NE0113"/>
    <property type="match status" value="1"/>
</dbReference>
<evidence type="ECO:0000313" key="3">
    <source>
        <dbReference type="Proteomes" id="UP001375743"/>
    </source>
</evidence>
<protein>
    <submittedName>
        <fullName evidence="2">CRISPR-associated ring nuclease Csm6</fullName>
    </submittedName>
</protein>
<gene>
    <name evidence="2" type="primary">csm6</name>
    <name evidence="2" type="ORF">U1T56_19185</name>
</gene>
<name>A0ABU8XVR4_9PROT</name>